<evidence type="ECO:0000256" key="1">
    <source>
        <dbReference type="SAM" id="SignalP"/>
    </source>
</evidence>
<evidence type="ECO:0000313" key="2">
    <source>
        <dbReference type="EMBL" id="AEE53129.1"/>
    </source>
</evidence>
<feature type="signal peptide" evidence="1">
    <location>
        <begin position="1"/>
        <end position="21"/>
    </location>
</feature>
<feature type="chain" id="PRO_5003316554" description="DUF4127 family protein" evidence="1">
    <location>
        <begin position="22"/>
        <end position="541"/>
    </location>
</feature>
<dbReference type="KEGG" id="hhy:Halhy_5304"/>
<keyword evidence="3" id="KW-1185">Reference proteome</keyword>
<protein>
    <recommendedName>
        <fullName evidence="4">DUF4127 family protein</fullName>
    </recommendedName>
</protein>
<dbReference type="eggNOG" id="ENOG502Z7Q0">
    <property type="taxonomic scope" value="Bacteria"/>
</dbReference>
<gene>
    <name evidence="2" type="ordered locus">Halhy_5304</name>
</gene>
<accession>F4L7A2</accession>
<dbReference type="Proteomes" id="UP000008461">
    <property type="component" value="Chromosome"/>
</dbReference>
<name>F4L7A2_HALH1</name>
<proteinExistence type="predicted"/>
<dbReference type="EMBL" id="CP002691">
    <property type="protein sequence ID" value="AEE53129.1"/>
    <property type="molecule type" value="Genomic_DNA"/>
</dbReference>
<keyword evidence="1" id="KW-0732">Signal</keyword>
<sequence>MLRKSIVLLFLLCCLAGGLLAQQNLGTKVLFIPLDDRPPCLQFPLRMGQIGQVNLVSPPRELLGRFTTFGQCDAIINWIKQQDLREFDAAILSLDMLAYGGLVASRVHATPEAIAMQRVEIIRAIRTGNPQMKLYGSSVIMRLAPTADGKNEAYREKISKWAEVSADPSNQVQTAQLVKEIPAEALADYQAARRRNLQVNRYALQLIKEGVLDYLILSQDDAKPKGVHIRERESLIESSNAQGLSERVAVQPGADEVSMLLLARTVSDRFAYHPKVKVIYSSEAAANQVMPFEDRPLRKTVSFHLLAVGAQEVNVVEEADILFYVFASRFEPQSAQNFAALIQQQVNTKDKNPKGIIIADVDPRGDVQGGDVPFTEALKKNGVFAKTYGYACWNTAGNTIGTALPHGIVYGMAKTQLAAQHKAKNISAKTSKTLSQQLLEHQSWFMLNRLLDDYTYHSLVRPEVQQAIRDKKWNTFRLTPEQTETAEQLCSEKMLPLAQSTAAQFFGKKQRAKLSQFRFDLPWNRTFEAEIDFTLTFSKKP</sequence>
<evidence type="ECO:0000313" key="3">
    <source>
        <dbReference type="Proteomes" id="UP000008461"/>
    </source>
</evidence>
<dbReference type="InterPro" id="IPR025394">
    <property type="entry name" value="DUF4127"/>
</dbReference>
<dbReference type="OrthoDB" id="9789552at2"/>
<dbReference type="RefSeq" id="WP_013767664.1">
    <property type="nucleotide sequence ID" value="NC_015510.1"/>
</dbReference>
<dbReference type="HOGENOM" id="CLU_031189_0_0_10"/>
<dbReference type="STRING" id="760192.Halhy_5304"/>
<organism evidence="2 3">
    <name type="scientific">Haliscomenobacter hydrossis (strain ATCC 27775 / DSM 1100 / LMG 10767 / O)</name>
    <dbReference type="NCBI Taxonomy" id="760192"/>
    <lineage>
        <taxon>Bacteria</taxon>
        <taxon>Pseudomonadati</taxon>
        <taxon>Bacteroidota</taxon>
        <taxon>Saprospiria</taxon>
        <taxon>Saprospirales</taxon>
        <taxon>Haliscomenobacteraceae</taxon>
        <taxon>Haliscomenobacter</taxon>
    </lineage>
</organism>
<dbReference type="Pfam" id="PF13552">
    <property type="entry name" value="DUF4127"/>
    <property type="match status" value="1"/>
</dbReference>
<evidence type="ECO:0008006" key="4">
    <source>
        <dbReference type="Google" id="ProtNLM"/>
    </source>
</evidence>
<reference key="2">
    <citation type="submission" date="2011-04" db="EMBL/GenBank/DDBJ databases">
        <title>Complete sequence of chromosome of Haliscomenobacter hydrossis DSM 1100.</title>
        <authorList>
            <consortium name="US DOE Joint Genome Institute (JGI-PGF)"/>
            <person name="Lucas S."/>
            <person name="Han J."/>
            <person name="Lapidus A."/>
            <person name="Bruce D."/>
            <person name="Goodwin L."/>
            <person name="Pitluck S."/>
            <person name="Peters L."/>
            <person name="Kyrpides N."/>
            <person name="Mavromatis K."/>
            <person name="Ivanova N."/>
            <person name="Ovchinnikova G."/>
            <person name="Pagani I."/>
            <person name="Daligault H."/>
            <person name="Detter J.C."/>
            <person name="Han C."/>
            <person name="Land M."/>
            <person name="Hauser L."/>
            <person name="Markowitz V."/>
            <person name="Cheng J.-F."/>
            <person name="Hugenholtz P."/>
            <person name="Woyke T."/>
            <person name="Wu D."/>
            <person name="Verbarg S."/>
            <person name="Frueling A."/>
            <person name="Brambilla E."/>
            <person name="Klenk H.-P."/>
            <person name="Eisen J.A."/>
        </authorList>
    </citation>
    <scope>NUCLEOTIDE SEQUENCE</scope>
    <source>
        <strain>DSM 1100</strain>
    </source>
</reference>
<reference evidence="2 3" key="1">
    <citation type="journal article" date="2011" name="Stand. Genomic Sci.">
        <title>Complete genome sequence of Haliscomenobacter hydrossis type strain (O).</title>
        <authorList>
            <consortium name="US DOE Joint Genome Institute (JGI-PGF)"/>
            <person name="Daligault H."/>
            <person name="Lapidus A."/>
            <person name="Zeytun A."/>
            <person name="Nolan M."/>
            <person name="Lucas S."/>
            <person name="Del Rio T.G."/>
            <person name="Tice H."/>
            <person name="Cheng J.F."/>
            <person name="Tapia R."/>
            <person name="Han C."/>
            <person name="Goodwin L."/>
            <person name="Pitluck S."/>
            <person name="Liolios K."/>
            <person name="Pagani I."/>
            <person name="Ivanova N."/>
            <person name="Huntemann M."/>
            <person name="Mavromatis K."/>
            <person name="Mikhailova N."/>
            <person name="Pati A."/>
            <person name="Chen A."/>
            <person name="Palaniappan K."/>
            <person name="Land M."/>
            <person name="Hauser L."/>
            <person name="Brambilla E.M."/>
            <person name="Rohde M."/>
            <person name="Verbarg S."/>
            <person name="Goker M."/>
            <person name="Bristow J."/>
            <person name="Eisen J.A."/>
            <person name="Markowitz V."/>
            <person name="Hugenholtz P."/>
            <person name="Kyrpides N.C."/>
            <person name="Klenk H.P."/>
            <person name="Woyke T."/>
        </authorList>
    </citation>
    <scope>NUCLEOTIDE SEQUENCE [LARGE SCALE GENOMIC DNA]</scope>
    <source>
        <strain evidence="3">ATCC 27775 / DSM 1100 / LMG 10767 / O</strain>
    </source>
</reference>
<dbReference type="AlphaFoldDB" id="F4L7A2"/>